<keyword evidence="2" id="KW-1015">Disulfide bond</keyword>
<keyword evidence="7" id="KW-0560">Oxidoreductase</keyword>
<dbReference type="Proteomes" id="UP000242188">
    <property type="component" value="Unassembled WGS sequence"/>
</dbReference>
<dbReference type="SUPFAM" id="SSF49742">
    <property type="entry name" value="PHM/PNGase F"/>
    <property type="match status" value="2"/>
</dbReference>
<comment type="caution">
    <text evidence="7">The sequence shown here is derived from an EMBL/GenBank/DDBJ whole genome shotgun (WGS) entry which is preliminary data.</text>
</comment>
<name>A0A210PZB8_MIZYE</name>
<proteinExistence type="predicted"/>
<dbReference type="InterPro" id="IPR014784">
    <property type="entry name" value="Cu2_ascorb_mOase-like_C"/>
</dbReference>
<keyword evidence="8" id="KW-1185">Reference proteome</keyword>
<feature type="signal peptide" evidence="4">
    <location>
        <begin position="1"/>
        <end position="18"/>
    </location>
</feature>
<dbReference type="Gene3D" id="2.60.120.310">
    <property type="entry name" value="Copper type II, ascorbate-dependent monooxygenase, N-terminal domain"/>
    <property type="match status" value="1"/>
</dbReference>
<dbReference type="GO" id="GO:0016715">
    <property type="term" value="F:oxidoreductase activity, acting on paired donors, with incorporation or reduction of molecular oxygen, reduced ascorbate as one donor, and incorporation of one atom of oxygen"/>
    <property type="evidence" value="ECO:0007669"/>
    <property type="project" value="InterPro"/>
</dbReference>
<dbReference type="InterPro" id="IPR008977">
    <property type="entry name" value="PHM/PNGase_F_dom_sf"/>
</dbReference>
<gene>
    <name evidence="7" type="ORF">KP79_PYT19184</name>
</gene>
<evidence type="ECO:0000256" key="3">
    <source>
        <dbReference type="ARBA" id="ARBA00023180"/>
    </source>
</evidence>
<evidence type="ECO:0000256" key="2">
    <source>
        <dbReference type="ARBA" id="ARBA00023157"/>
    </source>
</evidence>
<dbReference type="PANTHER" id="PTHR10680:SF38">
    <property type="entry name" value="BLL1368 PROTEIN"/>
    <property type="match status" value="1"/>
</dbReference>
<evidence type="ECO:0000259" key="6">
    <source>
        <dbReference type="Pfam" id="PF03712"/>
    </source>
</evidence>
<dbReference type="Pfam" id="PF01082">
    <property type="entry name" value="Cu2_monooxygen"/>
    <property type="match status" value="1"/>
</dbReference>
<accession>A0A210PZB8</accession>
<evidence type="ECO:0000256" key="1">
    <source>
        <dbReference type="ARBA" id="ARBA00022729"/>
    </source>
</evidence>
<evidence type="ECO:0000256" key="4">
    <source>
        <dbReference type="SAM" id="SignalP"/>
    </source>
</evidence>
<organism evidence="7 8">
    <name type="scientific">Mizuhopecten yessoensis</name>
    <name type="common">Japanese scallop</name>
    <name type="synonym">Patinopecten yessoensis</name>
    <dbReference type="NCBI Taxonomy" id="6573"/>
    <lineage>
        <taxon>Eukaryota</taxon>
        <taxon>Metazoa</taxon>
        <taxon>Spiralia</taxon>
        <taxon>Lophotrochozoa</taxon>
        <taxon>Mollusca</taxon>
        <taxon>Bivalvia</taxon>
        <taxon>Autobranchia</taxon>
        <taxon>Pteriomorphia</taxon>
        <taxon>Pectinida</taxon>
        <taxon>Pectinoidea</taxon>
        <taxon>Pectinidae</taxon>
        <taxon>Mizuhopecten</taxon>
    </lineage>
</organism>
<dbReference type="AlphaFoldDB" id="A0A210PZB8"/>
<dbReference type="EMBL" id="NEDP02005357">
    <property type="protein sequence ID" value="OWF41759.1"/>
    <property type="molecule type" value="Genomic_DNA"/>
</dbReference>
<dbReference type="InterPro" id="IPR036939">
    <property type="entry name" value="Cu2_ascorb_mOase_N_sf"/>
</dbReference>
<keyword evidence="3" id="KW-0325">Glycoprotein</keyword>
<protein>
    <submittedName>
        <fullName evidence="7">Peptidyl-glycine alpha-amidating monooxygenase B</fullName>
    </submittedName>
</protein>
<dbReference type="InterPro" id="IPR024548">
    <property type="entry name" value="Cu2_monoox_C"/>
</dbReference>
<feature type="domain" description="Copper type II ascorbate-dependent monooxygenase N-terminal" evidence="5">
    <location>
        <begin position="75"/>
        <end position="172"/>
    </location>
</feature>
<evidence type="ECO:0000259" key="5">
    <source>
        <dbReference type="Pfam" id="PF01082"/>
    </source>
</evidence>
<dbReference type="Pfam" id="PF03712">
    <property type="entry name" value="Cu2_monoox_C"/>
    <property type="match status" value="1"/>
</dbReference>
<keyword evidence="7" id="KW-0503">Monooxygenase</keyword>
<evidence type="ECO:0000313" key="7">
    <source>
        <dbReference type="EMBL" id="OWF41759.1"/>
    </source>
</evidence>
<keyword evidence="1 4" id="KW-0732">Signal</keyword>
<evidence type="ECO:0000313" key="8">
    <source>
        <dbReference type="Proteomes" id="UP000242188"/>
    </source>
</evidence>
<dbReference type="InterPro" id="IPR000323">
    <property type="entry name" value="Cu2_ascorb_mOase_N"/>
</dbReference>
<dbReference type="OrthoDB" id="10044505at2759"/>
<reference evidence="7 8" key="1">
    <citation type="journal article" date="2017" name="Nat. Ecol. Evol.">
        <title>Scallop genome provides insights into evolution of bilaterian karyotype and development.</title>
        <authorList>
            <person name="Wang S."/>
            <person name="Zhang J."/>
            <person name="Jiao W."/>
            <person name="Li J."/>
            <person name="Xun X."/>
            <person name="Sun Y."/>
            <person name="Guo X."/>
            <person name="Huan P."/>
            <person name="Dong B."/>
            <person name="Zhang L."/>
            <person name="Hu X."/>
            <person name="Sun X."/>
            <person name="Wang J."/>
            <person name="Zhao C."/>
            <person name="Wang Y."/>
            <person name="Wang D."/>
            <person name="Huang X."/>
            <person name="Wang R."/>
            <person name="Lv J."/>
            <person name="Li Y."/>
            <person name="Zhang Z."/>
            <person name="Liu B."/>
            <person name="Lu W."/>
            <person name="Hui Y."/>
            <person name="Liang J."/>
            <person name="Zhou Z."/>
            <person name="Hou R."/>
            <person name="Li X."/>
            <person name="Liu Y."/>
            <person name="Li H."/>
            <person name="Ning X."/>
            <person name="Lin Y."/>
            <person name="Zhao L."/>
            <person name="Xing Q."/>
            <person name="Dou J."/>
            <person name="Li Y."/>
            <person name="Mao J."/>
            <person name="Guo H."/>
            <person name="Dou H."/>
            <person name="Li T."/>
            <person name="Mu C."/>
            <person name="Jiang W."/>
            <person name="Fu Q."/>
            <person name="Fu X."/>
            <person name="Miao Y."/>
            <person name="Liu J."/>
            <person name="Yu Q."/>
            <person name="Li R."/>
            <person name="Liao H."/>
            <person name="Li X."/>
            <person name="Kong Y."/>
            <person name="Jiang Z."/>
            <person name="Chourrout D."/>
            <person name="Li R."/>
            <person name="Bao Z."/>
        </authorList>
    </citation>
    <scope>NUCLEOTIDE SEQUENCE [LARGE SCALE GENOMIC DNA]</scope>
    <source>
        <strain evidence="7 8">PY_sf001</strain>
    </source>
</reference>
<dbReference type="GO" id="GO:0005507">
    <property type="term" value="F:copper ion binding"/>
    <property type="evidence" value="ECO:0007669"/>
    <property type="project" value="InterPro"/>
</dbReference>
<dbReference type="PANTHER" id="PTHR10680">
    <property type="entry name" value="PEPTIDYL-GLYCINE ALPHA-AMIDATING MONOOXYGENASE"/>
    <property type="match status" value="1"/>
</dbReference>
<dbReference type="Gene3D" id="2.60.120.230">
    <property type="match status" value="1"/>
</dbReference>
<feature type="domain" description="Copper type II ascorbate-dependent monooxygenase C-terminal" evidence="6">
    <location>
        <begin position="205"/>
        <end position="340"/>
    </location>
</feature>
<sequence length="376" mass="42088">MWTGSVVLTLVCIGTALGLPAFSNYHNKNNQPDKDVPVINLPGGNKDVPVINLPGENKDVYFQHMRLPLSTFVGENKVEYACSAFRLKPNEYIVEYLPLGKRDDTYHITISVCDAPYDDSPVWECMKPSRVCKGQKREVMYAWTNGAPGWTLPEIAGVYTGDKPKYIILQVHGRDDISNERAADFAHLRLKIKTTRPPLDAAIGIYSVGGFVPAHVENFTADVACEWNMTKPSPILSYGLHTHSRGIAQSGYIVRNGEWIEIGRGDPLYPLVLFDVTDRNMWLQPGDIIASRCTYRNTGDSQIPMGFTHLKEMCNLFLHYGVLHDSLDQTRSLSCSASAQESAWKVFDNIPADASDPSGDTDQARYVKQYHLTHNY</sequence>
<feature type="chain" id="PRO_5012148694" evidence="4">
    <location>
        <begin position="19"/>
        <end position="376"/>
    </location>
</feature>